<keyword evidence="3" id="KW-1185">Reference proteome</keyword>
<organism evidence="2 3">
    <name type="scientific">Trichinella britovi</name>
    <name type="common">Parasitic roundworm</name>
    <dbReference type="NCBI Taxonomy" id="45882"/>
    <lineage>
        <taxon>Eukaryota</taxon>
        <taxon>Metazoa</taxon>
        <taxon>Ecdysozoa</taxon>
        <taxon>Nematoda</taxon>
        <taxon>Enoplea</taxon>
        <taxon>Dorylaimia</taxon>
        <taxon>Trichinellida</taxon>
        <taxon>Trichinellidae</taxon>
        <taxon>Trichinella</taxon>
    </lineage>
</organism>
<protein>
    <submittedName>
        <fullName evidence="2">Uncharacterized protein</fullName>
    </submittedName>
</protein>
<evidence type="ECO:0000313" key="3">
    <source>
        <dbReference type="Proteomes" id="UP000054653"/>
    </source>
</evidence>
<evidence type="ECO:0000313" key="2">
    <source>
        <dbReference type="EMBL" id="KRY57785.1"/>
    </source>
</evidence>
<evidence type="ECO:0000256" key="1">
    <source>
        <dbReference type="SAM" id="MobiDB-lite"/>
    </source>
</evidence>
<gene>
    <name evidence="2" type="ORF">T03_10200</name>
</gene>
<comment type="caution">
    <text evidence="2">The sequence shown here is derived from an EMBL/GenBank/DDBJ whole genome shotgun (WGS) entry which is preliminary data.</text>
</comment>
<feature type="region of interest" description="Disordered" evidence="1">
    <location>
        <begin position="111"/>
        <end position="150"/>
    </location>
</feature>
<dbReference type="Proteomes" id="UP000054653">
    <property type="component" value="Unassembled WGS sequence"/>
</dbReference>
<dbReference type="AlphaFoldDB" id="A0A0V1D885"/>
<sequence>MHLSSFLNIIRQGVAPVVWWTEGRQARSTRSRWSSQSSGWPMDTLESFYNYGRKWRVAHTIARICCRVAEYFCSGCDNDRLADAITAGRPLSFGCERTALRASTLASTSNRTVRRSDAASTSSRRRWGCGGKWRPIEGGGRKELQDKGKKNPEWRKEKLLKAVVLLLLLVVARVKRRRQFPVSLCRRLLLTRVHEPGTLLLTLSTSLVGDRFSRAPSKRKALRSMSQDGIGEGAEPKKRCSVTVGMSGTQATLAFALASALENLSNGAQKRKHTSSEMFIEGE</sequence>
<dbReference type="EMBL" id="JYDI01000027">
    <property type="protein sequence ID" value="KRY57785.1"/>
    <property type="molecule type" value="Genomic_DNA"/>
</dbReference>
<proteinExistence type="predicted"/>
<name>A0A0V1D885_TRIBR</name>
<feature type="compositionally biased region" description="Basic and acidic residues" evidence="1">
    <location>
        <begin position="139"/>
        <end position="150"/>
    </location>
</feature>
<reference evidence="2 3" key="1">
    <citation type="submission" date="2015-01" db="EMBL/GenBank/DDBJ databases">
        <title>Evolution of Trichinella species and genotypes.</title>
        <authorList>
            <person name="Korhonen P.K."/>
            <person name="Edoardo P."/>
            <person name="Giuseppe L.R."/>
            <person name="Gasser R.B."/>
        </authorList>
    </citation>
    <scope>NUCLEOTIDE SEQUENCE [LARGE SCALE GENOMIC DNA]</scope>
    <source>
        <strain evidence="2">ISS120</strain>
    </source>
</reference>
<accession>A0A0V1D885</accession>